<evidence type="ECO:0000313" key="1">
    <source>
        <dbReference type="EMBL" id="KAJ5615034.1"/>
    </source>
</evidence>
<accession>A0AAD6ED81</accession>
<dbReference type="EMBL" id="JAQJAE010000001">
    <property type="protein sequence ID" value="KAJ5615034.1"/>
    <property type="molecule type" value="Genomic_DNA"/>
</dbReference>
<name>A0AAD6ED81_9EURO</name>
<protein>
    <submittedName>
        <fullName evidence="1">Uncharacterized protein</fullName>
    </submittedName>
</protein>
<gene>
    <name evidence="1" type="ORF">N7537_000148</name>
</gene>
<reference evidence="1" key="2">
    <citation type="submission" date="2023-01" db="EMBL/GenBank/DDBJ databases">
        <authorList>
            <person name="Petersen C."/>
        </authorList>
    </citation>
    <scope>NUCLEOTIDE SEQUENCE</scope>
    <source>
        <strain evidence="1">IBT 12815</strain>
    </source>
</reference>
<keyword evidence="2" id="KW-1185">Reference proteome</keyword>
<proteinExistence type="predicted"/>
<reference evidence="1" key="1">
    <citation type="journal article" date="2023" name="IMA Fungus">
        <title>Comparative genomic study of the Penicillium genus elucidates a diverse pangenome and 15 lateral gene transfer events.</title>
        <authorList>
            <person name="Petersen C."/>
            <person name="Sorensen T."/>
            <person name="Nielsen M.R."/>
            <person name="Sondergaard T.E."/>
            <person name="Sorensen J.L."/>
            <person name="Fitzpatrick D.A."/>
            <person name="Frisvad J.C."/>
            <person name="Nielsen K.L."/>
        </authorList>
    </citation>
    <scope>NUCLEOTIDE SEQUENCE</scope>
    <source>
        <strain evidence="1">IBT 12815</strain>
    </source>
</reference>
<comment type="caution">
    <text evidence="1">The sequence shown here is derived from an EMBL/GenBank/DDBJ whole genome shotgun (WGS) entry which is preliminary data.</text>
</comment>
<dbReference type="AlphaFoldDB" id="A0AAD6ED81"/>
<dbReference type="RefSeq" id="XP_056756201.1">
    <property type="nucleotide sequence ID" value="XM_056891206.1"/>
</dbReference>
<evidence type="ECO:0000313" key="2">
    <source>
        <dbReference type="Proteomes" id="UP001213799"/>
    </source>
</evidence>
<dbReference type="Proteomes" id="UP001213799">
    <property type="component" value="Unassembled WGS sequence"/>
</dbReference>
<sequence>MFILSVYKCIEECGLFRGQVSFSAVCFRVEVRRLGQGAAGNEWICGWPQYRWFVGEIESLKSENARTEARGEPSCLPSKQIRVRKTVNEALPPLLKTDFHTNTNTVHRLIYNGELNYWPNFCQDVRATTDNQHWSNRVIGYTLNTRDLNNNKVFVGDETGVQGRFQQAIGQTLGKVFEAQRLNIQFADFKCLPNLGNKVPDCVMKTSRNKLKLVGELKVP</sequence>
<organism evidence="1 2">
    <name type="scientific">Penicillium hordei</name>
    <dbReference type="NCBI Taxonomy" id="40994"/>
    <lineage>
        <taxon>Eukaryota</taxon>
        <taxon>Fungi</taxon>
        <taxon>Dikarya</taxon>
        <taxon>Ascomycota</taxon>
        <taxon>Pezizomycotina</taxon>
        <taxon>Eurotiomycetes</taxon>
        <taxon>Eurotiomycetidae</taxon>
        <taxon>Eurotiales</taxon>
        <taxon>Aspergillaceae</taxon>
        <taxon>Penicillium</taxon>
    </lineage>
</organism>
<dbReference type="GeneID" id="81581448"/>